<dbReference type="PANTHER" id="PTHR43130">
    <property type="entry name" value="ARAC-FAMILY TRANSCRIPTIONAL REGULATOR"/>
    <property type="match status" value="1"/>
</dbReference>
<dbReference type="Pfam" id="PF01965">
    <property type="entry name" value="DJ-1_PfpI"/>
    <property type="match status" value="1"/>
</dbReference>
<evidence type="ECO:0000256" key="2">
    <source>
        <dbReference type="ARBA" id="ARBA00023163"/>
    </source>
</evidence>
<dbReference type="Pfam" id="PF12833">
    <property type="entry name" value="HTH_18"/>
    <property type="match status" value="1"/>
</dbReference>
<sequence length="340" mass="36668">MSFDPHFTPNPIDGPWTGRPPRAVDLLAFPGFQLLDIAGPMQVFASANRLLEDDGLPPAYRLRIVARQAQVAAWAGLTLQAEPLPDAGDTCDTLVIAGGRAVHQAAEDAVLVAWVAARATTARRVAAVCTGAFLAGAAGLLDGRRAVTHWDSCALLAERFPAAQVEADPIFIEDGNLWTSAGVTAGIDLTLALVEHDLGRAMALAVARELVVFLKRPGGQSQYSAALALQHGASRFETLHGWMRENLAADLSVPALAARAGMSERSFQRRYREATGMPPARAVERLRVEQARTLLADTVQPLKQIAARCGFGCEETMRRGFARHLATTPQSYRERFSGRR</sequence>
<dbReference type="EMBL" id="JBFNQD010000012">
    <property type="protein sequence ID" value="MEW9309098.1"/>
    <property type="molecule type" value="Genomic_DNA"/>
</dbReference>
<dbReference type="InterPro" id="IPR002818">
    <property type="entry name" value="DJ-1/PfpI"/>
</dbReference>
<dbReference type="SUPFAM" id="SSF46689">
    <property type="entry name" value="Homeodomain-like"/>
    <property type="match status" value="2"/>
</dbReference>
<dbReference type="PANTHER" id="PTHR43130:SF3">
    <property type="entry name" value="HTH-TYPE TRANSCRIPTIONAL REGULATOR RV1931C"/>
    <property type="match status" value="1"/>
</dbReference>
<dbReference type="SMART" id="SM00342">
    <property type="entry name" value="HTH_ARAC"/>
    <property type="match status" value="1"/>
</dbReference>
<dbReference type="CDD" id="cd03137">
    <property type="entry name" value="GATase1_AraC_1"/>
    <property type="match status" value="1"/>
</dbReference>
<evidence type="ECO:0000259" key="3">
    <source>
        <dbReference type="PROSITE" id="PS01124"/>
    </source>
</evidence>
<gene>
    <name evidence="4" type="ORF">ABXS05_26345</name>
</gene>
<dbReference type="Gene3D" id="3.40.50.880">
    <property type="match status" value="1"/>
</dbReference>
<dbReference type="PROSITE" id="PS01124">
    <property type="entry name" value="HTH_ARAC_FAMILY_2"/>
    <property type="match status" value="1"/>
</dbReference>
<dbReference type="InterPro" id="IPR052158">
    <property type="entry name" value="INH-QAR"/>
</dbReference>
<keyword evidence="2" id="KW-0804">Transcription</keyword>
<organism evidence="4 5">
    <name type="scientific">Labrys neptuniae</name>
    <dbReference type="NCBI Taxonomy" id="376174"/>
    <lineage>
        <taxon>Bacteria</taxon>
        <taxon>Pseudomonadati</taxon>
        <taxon>Pseudomonadota</taxon>
        <taxon>Alphaproteobacteria</taxon>
        <taxon>Hyphomicrobiales</taxon>
        <taxon>Xanthobacteraceae</taxon>
        <taxon>Labrys</taxon>
    </lineage>
</organism>
<reference evidence="4 5" key="1">
    <citation type="submission" date="2024-07" db="EMBL/GenBank/DDBJ databases">
        <title>Description of Labrys sedimenti sp. nov., isolated from a diclofenac-degrading enrichment culture.</title>
        <authorList>
            <person name="Tancsics A."/>
            <person name="Csepanyi A."/>
        </authorList>
    </citation>
    <scope>NUCLEOTIDE SEQUENCE [LARGE SCALE GENOMIC DNA]</scope>
    <source>
        <strain evidence="4 5">LMG 23578</strain>
    </source>
</reference>
<dbReference type="Proteomes" id="UP001555786">
    <property type="component" value="Unassembled WGS sequence"/>
</dbReference>
<evidence type="ECO:0000256" key="1">
    <source>
        <dbReference type="ARBA" id="ARBA00023015"/>
    </source>
</evidence>
<feature type="domain" description="HTH araC/xylS-type" evidence="3">
    <location>
        <begin position="237"/>
        <end position="335"/>
    </location>
</feature>
<evidence type="ECO:0000313" key="4">
    <source>
        <dbReference type="EMBL" id="MEW9309098.1"/>
    </source>
</evidence>
<comment type="caution">
    <text evidence="4">The sequence shown here is derived from an EMBL/GenBank/DDBJ whole genome shotgun (WGS) entry which is preliminary data.</text>
</comment>
<dbReference type="InterPro" id="IPR029062">
    <property type="entry name" value="Class_I_gatase-like"/>
</dbReference>
<name>A0ABV3PVD9_9HYPH</name>
<dbReference type="SUPFAM" id="SSF52317">
    <property type="entry name" value="Class I glutamine amidotransferase-like"/>
    <property type="match status" value="1"/>
</dbReference>
<accession>A0ABV3PVD9</accession>
<dbReference type="RefSeq" id="WP_367625908.1">
    <property type="nucleotide sequence ID" value="NZ_JBFNQD010000012.1"/>
</dbReference>
<evidence type="ECO:0000313" key="5">
    <source>
        <dbReference type="Proteomes" id="UP001555786"/>
    </source>
</evidence>
<keyword evidence="5" id="KW-1185">Reference proteome</keyword>
<dbReference type="Gene3D" id="1.10.10.60">
    <property type="entry name" value="Homeodomain-like"/>
    <property type="match status" value="1"/>
</dbReference>
<keyword evidence="1" id="KW-0805">Transcription regulation</keyword>
<dbReference type="InterPro" id="IPR009057">
    <property type="entry name" value="Homeodomain-like_sf"/>
</dbReference>
<protein>
    <submittedName>
        <fullName evidence="4">GlxA family transcriptional regulator</fullName>
    </submittedName>
</protein>
<proteinExistence type="predicted"/>
<dbReference type="InterPro" id="IPR018060">
    <property type="entry name" value="HTH_AraC"/>
</dbReference>